<gene>
    <name evidence="1" type="ORF">EJD98_29115</name>
</gene>
<sequence length="211" mass="23737">MRHPDSVEGVAVGFLVSTGGDTERVGRWWAWSLWGGLACWLIAFWWHWSRTSTWIFGLLLDPLMAAFYVGGFGAVVVGLVRRRLWLAAAIGVPLLLAVMIVVNPVWMVAPRTWFAMHRPLFERALETDPGPLDFGNQLPWKLRFLTVDGRVSSLTGSRFFPQWIGIPDDAGGYLYNPKESPEGVYMYGLVCTNPVDLGDGWWMCGLRNNGY</sequence>
<keyword evidence="2" id="KW-1185">Reference proteome</keyword>
<evidence type="ECO:0000313" key="2">
    <source>
        <dbReference type="Proteomes" id="UP000297792"/>
    </source>
</evidence>
<dbReference type="EMBL" id="RWKA01000024">
    <property type="protein sequence ID" value="TGB36633.1"/>
    <property type="molecule type" value="Genomic_DNA"/>
</dbReference>
<dbReference type="AlphaFoldDB" id="A0A4Z0HGD1"/>
<evidence type="ECO:0000313" key="1">
    <source>
        <dbReference type="EMBL" id="TGB36633.1"/>
    </source>
</evidence>
<name>A0A4Z0HGD1_MYCPR</name>
<protein>
    <submittedName>
        <fullName evidence="1">Uncharacterized protein</fullName>
    </submittedName>
</protein>
<comment type="caution">
    <text evidence="1">The sequence shown here is derived from an EMBL/GenBank/DDBJ whole genome shotgun (WGS) entry which is preliminary data.</text>
</comment>
<reference evidence="1 2" key="1">
    <citation type="submission" date="2018-12" db="EMBL/GenBank/DDBJ databases">
        <title>Draft genome sequences of Mycolicibacterium peregrinum isolated from a pig with lymphadenitis and from soil on the same Japanese pig farm.</title>
        <authorList>
            <person name="Komatsu T."/>
            <person name="Ohya K."/>
            <person name="Sawai K."/>
            <person name="Odoi J.O."/>
            <person name="Otsu K."/>
            <person name="Ota A."/>
            <person name="Ito T."/>
            <person name="Kawai M."/>
            <person name="Maruyama F."/>
        </authorList>
    </citation>
    <scope>NUCLEOTIDE SEQUENCE [LARGE SCALE GENOMIC DNA]</scope>
    <source>
        <strain evidence="1 2">138</strain>
    </source>
</reference>
<dbReference type="Proteomes" id="UP000297792">
    <property type="component" value="Unassembled WGS sequence"/>
</dbReference>
<proteinExistence type="predicted"/>
<accession>A0A4Z0HGD1</accession>
<organism evidence="1 2">
    <name type="scientific">Mycolicibacterium peregrinum</name>
    <name type="common">Mycobacterium peregrinum</name>
    <dbReference type="NCBI Taxonomy" id="43304"/>
    <lineage>
        <taxon>Bacteria</taxon>
        <taxon>Bacillati</taxon>
        <taxon>Actinomycetota</taxon>
        <taxon>Actinomycetes</taxon>
        <taxon>Mycobacteriales</taxon>
        <taxon>Mycobacteriaceae</taxon>
        <taxon>Mycolicibacterium</taxon>
    </lineage>
</organism>
<dbReference type="RefSeq" id="WP_135361922.1">
    <property type="nucleotide sequence ID" value="NZ_RWJZ01000020.1"/>
</dbReference>